<dbReference type="Gene3D" id="3.80.10.10">
    <property type="entry name" value="Ribonuclease Inhibitor"/>
    <property type="match status" value="1"/>
</dbReference>
<dbReference type="EMBL" id="KQ964519">
    <property type="protein sequence ID" value="KXN69919.1"/>
    <property type="molecule type" value="Genomic_DNA"/>
</dbReference>
<protein>
    <recommendedName>
        <fullName evidence="3">F-box domain-containing protein</fullName>
    </recommendedName>
</protein>
<reference evidence="1 2" key="1">
    <citation type="journal article" date="2015" name="Genome Biol. Evol.">
        <title>Phylogenomic analyses indicate that early fungi evolved digesting cell walls of algal ancestors of land plants.</title>
        <authorList>
            <person name="Chang Y."/>
            <person name="Wang S."/>
            <person name="Sekimoto S."/>
            <person name="Aerts A.L."/>
            <person name="Choi C."/>
            <person name="Clum A."/>
            <person name="LaButti K.M."/>
            <person name="Lindquist E.A."/>
            <person name="Yee Ngan C."/>
            <person name="Ohm R.A."/>
            <person name="Salamov A.A."/>
            <person name="Grigoriev I.V."/>
            <person name="Spatafora J.W."/>
            <person name="Berbee M.L."/>
        </authorList>
    </citation>
    <scope>NUCLEOTIDE SEQUENCE [LARGE SCALE GENOMIC DNA]</scope>
    <source>
        <strain evidence="1 2">NRRL 28638</strain>
    </source>
</reference>
<evidence type="ECO:0000313" key="2">
    <source>
        <dbReference type="Proteomes" id="UP000070444"/>
    </source>
</evidence>
<dbReference type="AlphaFoldDB" id="A0A137P4P6"/>
<organism evidence="1 2">
    <name type="scientific">Conidiobolus coronatus (strain ATCC 28846 / CBS 209.66 / NRRL 28638)</name>
    <name type="common">Delacroixia coronata</name>
    <dbReference type="NCBI Taxonomy" id="796925"/>
    <lineage>
        <taxon>Eukaryota</taxon>
        <taxon>Fungi</taxon>
        <taxon>Fungi incertae sedis</taxon>
        <taxon>Zoopagomycota</taxon>
        <taxon>Entomophthoromycotina</taxon>
        <taxon>Entomophthoromycetes</taxon>
        <taxon>Entomophthorales</taxon>
        <taxon>Ancylistaceae</taxon>
        <taxon>Conidiobolus</taxon>
    </lineage>
</organism>
<name>A0A137P4P6_CONC2</name>
<gene>
    <name evidence="1" type="ORF">CONCODRAFT_7618</name>
</gene>
<dbReference type="InterPro" id="IPR032675">
    <property type="entry name" value="LRR_dom_sf"/>
</dbReference>
<dbReference type="Proteomes" id="UP000070444">
    <property type="component" value="Unassembled WGS sequence"/>
</dbReference>
<accession>A0A137P4P6</accession>
<keyword evidence="2" id="KW-1185">Reference proteome</keyword>
<sequence>MHITQQNESKIVNWEILPESVTLLKYLNRADLIELSGCCKRYRNQFERIVLGNLNDSGYDIKRLDNYLFLGKNNNVDNFIFMLEDDLGNKVKYVKEFNFWGSLSRELARNIITLLPDINKLRFFYWCENESELGLITLLNGLKHLKHVEFDIIDEDLPDIESNEQIFPKTLCSLKVNIANDAPYFVPVFNTIDSSYTNLSLLSIVSNKMLTNLTHRIHNLREVEVINHWDLDDTKLLEFIKNNPQLTMLEINFKQINVEYN</sequence>
<evidence type="ECO:0000313" key="1">
    <source>
        <dbReference type="EMBL" id="KXN69919.1"/>
    </source>
</evidence>
<evidence type="ECO:0008006" key="3">
    <source>
        <dbReference type="Google" id="ProtNLM"/>
    </source>
</evidence>
<proteinExistence type="predicted"/>